<dbReference type="EMBL" id="LR881466">
    <property type="protein sequence ID" value="CAD5312483.1"/>
    <property type="molecule type" value="Genomic_DNA"/>
</dbReference>
<evidence type="ECO:0000256" key="3">
    <source>
        <dbReference type="ARBA" id="ARBA00022525"/>
    </source>
</evidence>
<evidence type="ECO:0000256" key="1">
    <source>
        <dbReference type="ARBA" id="ARBA00004191"/>
    </source>
</evidence>
<sequence>MLFPPLRSLFLFTLLLSSVCFLQIKADHDDESDLGSDIKVDKRLKFENPKLRQAYIALQSWKKAIFSDPFNFTANWNGSDVCSYNGIYCAPSPSYPKTRVVAGIDLNHADMAGYLASELGLLSDLALFHINSNRFCGEVPLTFNRMKLLYELDLSNNRFVGKFPKVVLSLPSLKFLDLRYNEFEGKIPSKLFDRELDAIFLNHNRFRFGIPKNMGNSPVSALVLADNNLGGCIPGSIGQMGKTLNELILSNDNLTGCLPPQIGNLKKVTVFDITSNRLQGPLPSSVGNMKSLEELHVANNAFTGVIPPSICQLSNLENFTYSSNYFSGRPPICAASLLADIVVNGTMNCITGLARQRSDKQCSSLLARPVDCISATNKSM</sequence>
<dbReference type="Pfam" id="PF00560">
    <property type="entry name" value="LRR_1"/>
    <property type="match status" value="3"/>
</dbReference>
<feature type="chain" id="PRO_5028860536" description="Cell wall hydroxyproline-rich glycoprotein" evidence="11">
    <location>
        <begin position="27"/>
        <end position="380"/>
    </location>
</feature>
<organism evidence="13 14">
    <name type="scientific">Arabidopsis thaliana</name>
    <name type="common">Mouse-ear cress</name>
    <dbReference type="NCBI Taxonomy" id="3702"/>
    <lineage>
        <taxon>Eukaryota</taxon>
        <taxon>Viridiplantae</taxon>
        <taxon>Streptophyta</taxon>
        <taxon>Embryophyta</taxon>
        <taxon>Tracheophyta</taxon>
        <taxon>Spermatophyta</taxon>
        <taxon>Magnoliopsida</taxon>
        <taxon>eudicotyledons</taxon>
        <taxon>Gunneridae</taxon>
        <taxon>Pentapetalae</taxon>
        <taxon>rosids</taxon>
        <taxon>malvids</taxon>
        <taxon>Brassicales</taxon>
        <taxon>Brassicaceae</taxon>
        <taxon>Camelineae</taxon>
        <taxon>Arabidopsis</taxon>
    </lineage>
</organism>
<keyword evidence="9" id="KW-0961">Cell wall biogenesis/degradation</keyword>
<feature type="signal peptide" evidence="11">
    <location>
        <begin position="1"/>
        <end position="26"/>
    </location>
</feature>
<evidence type="ECO:0000256" key="9">
    <source>
        <dbReference type="ARBA" id="ARBA00023316"/>
    </source>
</evidence>
<dbReference type="Pfam" id="PF08263">
    <property type="entry name" value="LRRNT_2"/>
    <property type="match status" value="1"/>
</dbReference>
<evidence type="ECO:0000256" key="8">
    <source>
        <dbReference type="ARBA" id="ARBA00023278"/>
    </source>
</evidence>
<reference evidence="13 14" key="1">
    <citation type="submission" date="2020-09" db="EMBL/GenBank/DDBJ databases">
        <authorList>
            <person name="Ashkenazy H."/>
        </authorList>
    </citation>
    <scope>NUCLEOTIDE SEQUENCE [LARGE SCALE GENOMIC DNA]</scope>
    <source>
        <strain evidence="14">cv. Cdm-0</strain>
    </source>
</reference>
<keyword evidence="6" id="KW-0677">Repeat</keyword>
<dbReference type="Proteomes" id="UP000516314">
    <property type="component" value="Chromosome 1"/>
</dbReference>
<evidence type="ECO:0000259" key="12">
    <source>
        <dbReference type="Pfam" id="PF08263"/>
    </source>
</evidence>
<protein>
    <recommendedName>
        <fullName evidence="10">Cell wall hydroxyproline-rich glycoprotein</fullName>
    </recommendedName>
</protein>
<keyword evidence="3" id="KW-0964">Secreted</keyword>
<evidence type="ECO:0000256" key="4">
    <source>
        <dbReference type="ARBA" id="ARBA00022614"/>
    </source>
</evidence>
<dbReference type="PANTHER" id="PTHR32093:SF116">
    <property type="entry name" value="LEUCINE-RICH REPEAT EXTENSIN-LIKE PROTEIN 1"/>
    <property type="match status" value="1"/>
</dbReference>
<gene>
    <name evidence="13" type="ORF">AT9943_LOCUS1027</name>
</gene>
<evidence type="ECO:0000313" key="14">
    <source>
        <dbReference type="Proteomes" id="UP000516314"/>
    </source>
</evidence>
<dbReference type="AlphaFoldDB" id="A0A7G2DUT2"/>
<keyword evidence="5 11" id="KW-0732">Signal</keyword>
<evidence type="ECO:0000256" key="2">
    <source>
        <dbReference type="ARBA" id="ARBA00022512"/>
    </source>
</evidence>
<feature type="domain" description="Leucine-rich repeat-containing N-terminal plant-type" evidence="12">
    <location>
        <begin position="57"/>
        <end position="89"/>
    </location>
</feature>
<dbReference type="SUPFAM" id="SSF52058">
    <property type="entry name" value="L domain-like"/>
    <property type="match status" value="1"/>
</dbReference>
<dbReference type="InterPro" id="IPR013210">
    <property type="entry name" value="LRR_N_plant-typ"/>
</dbReference>
<evidence type="ECO:0000256" key="5">
    <source>
        <dbReference type="ARBA" id="ARBA00022729"/>
    </source>
</evidence>
<accession>A0A7G2DUT2</accession>
<evidence type="ECO:0000313" key="13">
    <source>
        <dbReference type="EMBL" id="CAD5312483.1"/>
    </source>
</evidence>
<evidence type="ECO:0000256" key="10">
    <source>
        <dbReference type="ARBA" id="ARBA00041871"/>
    </source>
</evidence>
<dbReference type="Gene3D" id="3.80.10.10">
    <property type="entry name" value="Ribonuclease Inhibitor"/>
    <property type="match status" value="2"/>
</dbReference>
<dbReference type="FunFam" id="3.80.10.10:FF:000224">
    <property type="entry name" value="Leucine-rich repeat extensin-like protein 1"/>
    <property type="match status" value="1"/>
</dbReference>
<comment type="subcellular location">
    <subcellularLocation>
        <location evidence="1">Secreted</location>
        <location evidence="1">Cell wall</location>
    </subcellularLocation>
</comment>
<keyword evidence="7" id="KW-0325">Glycoprotein</keyword>
<dbReference type="GO" id="GO:0071555">
    <property type="term" value="P:cell wall organization"/>
    <property type="evidence" value="ECO:0007669"/>
    <property type="project" value="UniProtKB-KW"/>
</dbReference>
<keyword evidence="2" id="KW-0134">Cell wall</keyword>
<keyword evidence="8" id="KW-0379">Hydroxylation</keyword>
<dbReference type="InterPro" id="IPR051582">
    <property type="entry name" value="LRR_extensin-like_regulator"/>
</dbReference>
<evidence type="ECO:0000256" key="7">
    <source>
        <dbReference type="ARBA" id="ARBA00023180"/>
    </source>
</evidence>
<dbReference type="InterPro" id="IPR032675">
    <property type="entry name" value="LRR_dom_sf"/>
</dbReference>
<evidence type="ECO:0000256" key="11">
    <source>
        <dbReference type="SAM" id="SignalP"/>
    </source>
</evidence>
<dbReference type="PANTHER" id="PTHR32093">
    <property type="entry name" value="LEUCINE-RICH REPEAT EXTENSIN-LIKE PROTEIN 3-RELATED"/>
    <property type="match status" value="1"/>
</dbReference>
<proteinExistence type="predicted"/>
<dbReference type="InterPro" id="IPR001611">
    <property type="entry name" value="Leu-rich_rpt"/>
</dbReference>
<name>A0A7G2DUT2_ARATH</name>
<dbReference type="FunFam" id="3.80.10.10:FF:001223">
    <property type="entry name" value="Leucine-rich repeat extensin-like protein 1"/>
    <property type="match status" value="1"/>
</dbReference>
<evidence type="ECO:0000256" key="6">
    <source>
        <dbReference type="ARBA" id="ARBA00022737"/>
    </source>
</evidence>
<keyword evidence="4" id="KW-0433">Leucine-rich repeat</keyword>